<evidence type="ECO:0000259" key="8">
    <source>
        <dbReference type="PROSITE" id="PS50928"/>
    </source>
</evidence>
<reference evidence="9" key="2">
    <citation type="submission" date="2021-09" db="EMBL/GenBank/DDBJ databases">
        <authorList>
            <person name="Gilroy R."/>
        </authorList>
    </citation>
    <scope>NUCLEOTIDE SEQUENCE</scope>
    <source>
        <strain evidence="9">ChiBcec21-2208</strain>
    </source>
</reference>
<dbReference type="PROSITE" id="PS50928">
    <property type="entry name" value="ABC_TM1"/>
    <property type="match status" value="1"/>
</dbReference>
<dbReference type="Gene3D" id="1.10.3720.10">
    <property type="entry name" value="MetI-like"/>
    <property type="match status" value="1"/>
</dbReference>
<sequence length="294" mass="33109">MFRISRNKRKDAAQAYLMLLPAAVLLVLFMLWPMLNSAFYGLFKWNLVGDKTFIGLENFKFMFFQDESFRRALLNTLVYTVVNMVLTLVLSLGCALLFQRESKLSVVGRCACFIPVVVPITVMGMVWKMIYEPQYGVINQVLAGLGIQGPQWLYDSKVALIAVIIFNVWKEFGLYTIIFIGGLQKIPKELYESAAIDGANSWITFWRVTLPMLRPIMYFATTILLINSFKAFDHIWVMTSGGPGNSTSTLVTYIYAKVFDNVGLASAASFVLFIIVLLMTAIKSKFGKEGEVDA</sequence>
<feature type="transmembrane region" description="Helical" evidence="7">
    <location>
        <begin position="110"/>
        <end position="130"/>
    </location>
</feature>
<dbReference type="InterPro" id="IPR035906">
    <property type="entry name" value="MetI-like_sf"/>
</dbReference>
<feature type="transmembrane region" description="Helical" evidence="7">
    <location>
        <begin position="258"/>
        <end position="279"/>
    </location>
</feature>
<gene>
    <name evidence="9" type="ORF">K8V20_02170</name>
</gene>
<evidence type="ECO:0000256" key="5">
    <source>
        <dbReference type="ARBA" id="ARBA00022989"/>
    </source>
</evidence>
<evidence type="ECO:0000256" key="6">
    <source>
        <dbReference type="ARBA" id="ARBA00023136"/>
    </source>
</evidence>
<dbReference type="AlphaFoldDB" id="A0A921IHE8"/>
<evidence type="ECO:0000256" key="3">
    <source>
        <dbReference type="ARBA" id="ARBA00022475"/>
    </source>
</evidence>
<keyword evidence="3" id="KW-1003">Cell membrane</keyword>
<name>A0A921IHE8_9FIRM</name>
<evidence type="ECO:0000256" key="1">
    <source>
        <dbReference type="ARBA" id="ARBA00004651"/>
    </source>
</evidence>
<reference evidence="9" key="1">
    <citation type="journal article" date="2021" name="PeerJ">
        <title>Extensive microbial diversity within the chicken gut microbiome revealed by metagenomics and culture.</title>
        <authorList>
            <person name="Gilroy R."/>
            <person name="Ravi A."/>
            <person name="Getino M."/>
            <person name="Pursley I."/>
            <person name="Horton D.L."/>
            <person name="Alikhan N.F."/>
            <person name="Baker D."/>
            <person name="Gharbi K."/>
            <person name="Hall N."/>
            <person name="Watson M."/>
            <person name="Adriaenssens E.M."/>
            <person name="Foster-Nyarko E."/>
            <person name="Jarju S."/>
            <person name="Secka A."/>
            <person name="Antonio M."/>
            <person name="Oren A."/>
            <person name="Chaudhuri R.R."/>
            <person name="La Ragione R."/>
            <person name="Hildebrand F."/>
            <person name="Pallen M.J."/>
        </authorList>
    </citation>
    <scope>NUCLEOTIDE SEQUENCE</scope>
    <source>
        <strain evidence="9">ChiBcec21-2208</strain>
    </source>
</reference>
<evidence type="ECO:0000256" key="2">
    <source>
        <dbReference type="ARBA" id="ARBA00022448"/>
    </source>
</evidence>
<dbReference type="Pfam" id="PF00528">
    <property type="entry name" value="BPD_transp_1"/>
    <property type="match status" value="1"/>
</dbReference>
<keyword evidence="6 7" id="KW-0472">Membrane</keyword>
<proteinExistence type="inferred from homology"/>
<feature type="domain" description="ABC transmembrane type-1" evidence="8">
    <location>
        <begin position="73"/>
        <end position="283"/>
    </location>
</feature>
<comment type="caution">
    <text evidence="9">The sequence shown here is derived from an EMBL/GenBank/DDBJ whole genome shotgun (WGS) entry which is preliminary data.</text>
</comment>
<organism evidence="9 10">
    <name type="scientific">Subdoligranulum variabile</name>
    <dbReference type="NCBI Taxonomy" id="214851"/>
    <lineage>
        <taxon>Bacteria</taxon>
        <taxon>Bacillati</taxon>
        <taxon>Bacillota</taxon>
        <taxon>Clostridia</taxon>
        <taxon>Eubacteriales</taxon>
        <taxon>Oscillospiraceae</taxon>
        <taxon>Subdoligranulum</taxon>
    </lineage>
</organism>
<dbReference type="SUPFAM" id="SSF161098">
    <property type="entry name" value="MetI-like"/>
    <property type="match status" value="1"/>
</dbReference>
<protein>
    <submittedName>
        <fullName evidence="9">Sugar ABC transporter permease</fullName>
    </submittedName>
</protein>
<dbReference type="GO" id="GO:0055085">
    <property type="term" value="P:transmembrane transport"/>
    <property type="evidence" value="ECO:0007669"/>
    <property type="project" value="InterPro"/>
</dbReference>
<evidence type="ECO:0000313" key="10">
    <source>
        <dbReference type="Proteomes" id="UP000782880"/>
    </source>
</evidence>
<dbReference type="InterPro" id="IPR000515">
    <property type="entry name" value="MetI-like"/>
</dbReference>
<feature type="transmembrane region" description="Helical" evidence="7">
    <location>
        <begin position="216"/>
        <end position="238"/>
    </location>
</feature>
<feature type="transmembrane region" description="Helical" evidence="7">
    <location>
        <begin position="77"/>
        <end position="98"/>
    </location>
</feature>
<keyword evidence="4 7" id="KW-0812">Transmembrane</keyword>
<dbReference type="PANTHER" id="PTHR30193">
    <property type="entry name" value="ABC TRANSPORTER PERMEASE PROTEIN"/>
    <property type="match status" value="1"/>
</dbReference>
<dbReference type="PANTHER" id="PTHR30193:SF37">
    <property type="entry name" value="INNER MEMBRANE ABC TRANSPORTER PERMEASE PROTEIN YCJO"/>
    <property type="match status" value="1"/>
</dbReference>
<dbReference type="Proteomes" id="UP000782880">
    <property type="component" value="Unassembled WGS sequence"/>
</dbReference>
<evidence type="ECO:0000256" key="4">
    <source>
        <dbReference type="ARBA" id="ARBA00022692"/>
    </source>
</evidence>
<keyword evidence="5 7" id="KW-1133">Transmembrane helix</keyword>
<accession>A0A921IHE8</accession>
<dbReference type="CDD" id="cd06261">
    <property type="entry name" value="TM_PBP2"/>
    <property type="match status" value="1"/>
</dbReference>
<dbReference type="InterPro" id="IPR051393">
    <property type="entry name" value="ABC_transporter_permease"/>
</dbReference>
<feature type="transmembrane region" description="Helical" evidence="7">
    <location>
        <begin position="12"/>
        <end position="35"/>
    </location>
</feature>
<comment type="similarity">
    <text evidence="7">Belongs to the binding-protein-dependent transport system permease family.</text>
</comment>
<comment type="subcellular location">
    <subcellularLocation>
        <location evidence="1 7">Cell membrane</location>
        <topology evidence="1 7">Multi-pass membrane protein</topology>
    </subcellularLocation>
</comment>
<dbReference type="GO" id="GO:0005886">
    <property type="term" value="C:plasma membrane"/>
    <property type="evidence" value="ECO:0007669"/>
    <property type="project" value="UniProtKB-SubCell"/>
</dbReference>
<keyword evidence="2 7" id="KW-0813">Transport</keyword>
<feature type="transmembrane region" description="Helical" evidence="7">
    <location>
        <begin position="158"/>
        <end position="183"/>
    </location>
</feature>
<dbReference type="EMBL" id="DYVE01000059">
    <property type="protein sequence ID" value="HJG27440.1"/>
    <property type="molecule type" value="Genomic_DNA"/>
</dbReference>
<evidence type="ECO:0000313" key="9">
    <source>
        <dbReference type="EMBL" id="HJG27440.1"/>
    </source>
</evidence>
<evidence type="ECO:0000256" key="7">
    <source>
        <dbReference type="RuleBase" id="RU363032"/>
    </source>
</evidence>